<evidence type="ECO:0000313" key="1">
    <source>
        <dbReference type="EMBL" id="TGY93090.1"/>
    </source>
</evidence>
<dbReference type="RefSeq" id="WP_135944807.1">
    <property type="nucleotide sequence ID" value="NZ_BMEI01000002.1"/>
</dbReference>
<dbReference type="Pfam" id="PF11011">
    <property type="entry name" value="DUF2849"/>
    <property type="match status" value="1"/>
</dbReference>
<comment type="caution">
    <text evidence="1">The sequence shown here is derived from an EMBL/GenBank/DDBJ whole genome shotgun (WGS) entry which is preliminary data.</text>
</comment>
<gene>
    <name evidence="1" type="ORF">E5162_08490</name>
</gene>
<dbReference type="AlphaFoldDB" id="A0A4S2HAW9"/>
<name>A0A4S2HAW9_9PROT</name>
<protein>
    <submittedName>
        <fullName evidence="1">DUF2849 domain-containing protein</fullName>
    </submittedName>
</protein>
<proteinExistence type="predicted"/>
<keyword evidence="2" id="KW-1185">Reference proteome</keyword>
<sequence length="92" mass="9740">MKAITANRLTDGRVVYRRADAGWTPDLKAAEVFSDDDSAQPALDGALRDILTVVGPYLIDVVDAEPAGRARVREAIRLTGPSAGTTRSAESA</sequence>
<evidence type="ECO:0000313" key="2">
    <source>
        <dbReference type="Proteomes" id="UP000305451"/>
    </source>
</evidence>
<dbReference type="EMBL" id="SRXV01000002">
    <property type="protein sequence ID" value="TGY93090.1"/>
    <property type="molecule type" value="Genomic_DNA"/>
</dbReference>
<reference evidence="1 2" key="1">
    <citation type="journal article" date="2013" name="Int. J. Syst. Evol. Microbiol.">
        <title>Marinicauda pacifica gen. nov., sp. nov., a prosthecate alphaproteobacterium of the family Hyphomonadaceae isolated from deep seawater.</title>
        <authorList>
            <person name="Zhang X.Y."/>
            <person name="Li G.W."/>
            <person name="Wang C.S."/>
            <person name="Zhang Y.J."/>
            <person name="Xu X.W."/>
            <person name="Li H."/>
            <person name="Liu A."/>
            <person name="Liu C."/>
            <person name="Xie B.B."/>
            <person name="Qin Q.L."/>
            <person name="Xu Z."/>
            <person name="Chen X.L."/>
            <person name="Zhou B.C."/>
            <person name="Zhang Y.Z."/>
        </authorList>
    </citation>
    <scope>NUCLEOTIDE SEQUENCE [LARGE SCALE GENOMIC DNA]</scope>
    <source>
        <strain evidence="1 2">P-1 km-3</strain>
    </source>
</reference>
<dbReference type="InterPro" id="IPR021270">
    <property type="entry name" value="DUF2849"/>
</dbReference>
<dbReference type="Proteomes" id="UP000305451">
    <property type="component" value="Unassembled WGS sequence"/>
</dbReference>
<organism evidence="1 2">
    <name type="scientific">Marinicauda pacifica</name>
    <dbReference type="NCBI Taxonomy" id="1133559"/>
    <lineage>
        <taxon>Bacteria</taxon>
        <taxon>Pseudomonadati</taxon>
        <taxon>Pseudomonadota</taxon>
        <taxon>Alphaproteobacteria</taxon>
        <taxon>Maricaulales</taxon>
        <taxon>Maricaulaceae</taxon>
        <taxon>Marinicauda</taxon>
    </lineage>
</organism>
<dbReference type="OrthoDB" id="5738806at2"/>
<accession>A0A4S2HAW9</accession>